<dbReference type="SUPFAM" id="SSF52075">
    <property type="entry name" value="Outer arm dynein light chain 1"/>
    <property type="match status" value="1"/>
</dbReference>
<comment type="caution">
    <text evidence="5">The sequence shown here is derived from an EMBL/GenBank/DDBJ whole genome shotgun (WGS) entry which is preliminary data.</text>
</comment>
<dbReference type="InterPro" id="IPR003591">
    <property type="entry name" value="Leu-rich_rpt_typical-subtyp"/>
</dbReference>
<organism evidence="5 6">
    <name type="scientific">Rhizophlyctis rosea</name>
    <dbReference type="NCBI Taxonomy" id="64517"/>
    <lineage>
        <taxon>Eukaryota</taxon>
        <taxon>Fungi</taxon>
        <taxon>Fungi incertae sedis</taxon>
        <taxon>Chytridiomycota</taxon>
        <taxon>Chytridiomycota incertae sedis</taxon>
        <taxon>Chytridiomycetes</taxon>
        <taxon>Rhizophlyctidales</taxon>
        <taxon>Rhizophlyctidaceae</taxon>
        <taxon>Rhizophlyctis</taxon>
    </lineage>
</organism>
<dbReference type="SMART" id="SM00369">
    <property type="entry name" value="LRR_TYP"/>
    <property type="match status" value="5"/>
</dbReference>
<feature type="compositionally biased region" description="Gly residues" evidence="3">
    <location>
        <begin position="650"/>
        <end position="660"/>
    </location>
</feature>
<dbReference type="PROSITE" id="PS51450">
    <property type="entry name" value="LRR"/>
    <property type="match status" value="2"/>
</dbReference>
<dbReference type="Proteomes" id="UP001212841">
    <property type="component" value="Unassembled WGS sequence"/>
</dbReference>
<feature type="region of interest" description="Disordered" evidence="3">
    <location>
        <begin position="626"/>
        <end position="666"/>
    </location>
</feature>
<evidence type="ECO:0000256" key="2">
    <source>
        <dbReference type="ARBA" id="ARBA00022737"/>
    </source>
</evidence>
<feature type="region of interest" description="Disordered" evidence="3">
    <location>
        <begin position="18"/>
        <end position="53"/>
    </location>
</feature>
<dbReference type="Gene3D" id="3.80.10.10">
    <property type="entry name" value="Ribonuclease Inhibitor"/>
    <property type="match status" value="1"/>
</dbReference>
<dbReference type="SMART" id="SM00364">
    <property type="entry name" value="LRR_BAC"/>
    <property type="match status" value="3"/>
</dbReference>
<dbReference type="EMBL" id="JADGJD010000331">
    <property type="protein sequence ID" value="KAJ3052050.1"/>
    <property type="molecule type" value="Genomic_DNA"/>
</dbReference>
<accession>A0AAD5SCA3</accession>
<dbReference type="Pfam" id="PF10428">
    <property type="entry name" value="SOG2"/>
    <property type="match status" value="1"/>
</dbReference>
<dbReference type="InterPro" id="IPR032675">
    <property type="entry name" value="LRR_dom_sf"/>
</dbReference>
<evidence type="ECO:0000313" key="6">
    <source>
        <dbReference type="Proteomes" id="UP001212841"/>
    </source>
</evidence>
<keyword evidence="2" id="KW-0677">Repeat</keyword>
<dbReference type="InterPro" id="IPR001611">
    <property type="entry name" value="Leu-rich_rpt"/>
</dbReference>
<keyword evidence="6" id="KW-1185">Reference proteome</keyword>
<dbReference type="InterPro" id="IPR019487">
    <property type="entry name" value="RAM_signalling_pathway_SOG2"/>
</dbReference>
<dbReference type="AlphaFoldDB" id="A0AAD5SCA3"/>
<dbReference type="Pfam" id="PF23598">
    <property type="entry name" value="LRR_14"/>
    <property type="match status" value="1"/>
</dbReference>
<evidence type="ECO:0000313" key="5">
    <source>
        <dbReference type="EMBL" id="KAJ3052050.1"/>
    </source>
</evidence>
<feature type="compositionally biased region" description="Polar residues" evidence="3">
    <location>
        <begin position="629"/>
        <end position="639"/>
    </location>
</feature>
<evidence type="ECO:0000256" key="3">
    <source>
        <dbReference type="SAM" id="MobiDB-lite"/>
    </source>
</evidence>
<dbReference type="InterPro" id="IPR050216">
    <property type="entry name" value="LRR_domain-containing"/>
</dbReference>
<evidence type="ECO:0000259" key="4">
    <source>
        <dbReference type="Pfam" id="PF23598"/>
    </source>
</evidence>
<gene>
    <name evidence="5" type="primary">SOG2</name>
    <name evidence="5" type="ORF">HK097_006962</name>
</gene>
<feature type="domain" description="Disease resistance R13L4/SHOC-2-like LRR" evidence="4">
    <location>
        <begin position="117"/>
        <end position="199"/>
    </location>
</feature>
<proteinExistence type="predicted"/>
<reference evidence="5" key="1">
    <citation type="submission" date="2020-05" db="EMBL/GenBank/DDBJ databases">
        <title>Phylogenomic resolution of chytrid fungi.</title>
        <authorList>
            <person name="Stajich J.E."/>
            <person name="Amses K."/>
            <person name="Simmons R."/>
            <person name="Seto K."/>
            <person name="Myers J."/>
            <person name="Bonds A."/>
            <person name="Quandt C.A."/>
            <person name="Barry K."/>
            <person name="Liu P."/>
            <person name="Grigoriev I."/>
            <person name="Longcore J.E."/>
            <person name="James T.Y."/>
        </authorList>
    </citation>
    <scope>NUCLEOTIDE SEQUENCE</scope>
    <source>
        <strain evidence="5">JEL0318</strain>
    </source>
</reference>
<keyword evidence="1" id="KW-0433">Leucine-rich repeat</keyword>
<name>A0AAD5SCA3_9FUNG</name>
<dbReference type="InterPro" id="IPR055414">
    <property type="entry name" value="LRR_R13L4/SHOC2-like"/>
</dbReference>
<dbReference type="GO" id="GO:0005737">
    <property type="term" value="C:cytoplasm"/>
    <property type="evidence" value="ECO:0007669"/>
    <property type="project" value="TreeGrafter"/>
</dbReference>
<evidence type="ECO:0000256" key="1">
    <source>
        <dbReference type="ARBA" id="ARBA00022614"/>
    </source>
</evidence>
<dbReference type="PANTHER" id="PTHR48051:SF46">
    <property type="entry name" value="LEUCINE RICH REPEAT-CONTAINING DOMAIN PROTEIN"/>
    <property type="match status" value="1"/>
</dbReference>
<sequence>MARPPPGGVLPYKIHVANGPDPFYSNRPPPPQHAGSYMDSYSSHRRQPSRGEVLPTVSQAADNENLGNVIREEHAKGAVSLNLGDRKLEHLPPEIGLLLELERLGLPNNLLTTLPTEIGKLAHLRYLNLKSNLLREFPAVLCDLPRLEVLDISRNKIKRLPSALGNLMNLKVLSIARNRIQQIPSYIGYMSELQVLKLEHNPIQWPPPDVVQCHSEEEHERERWLKSFKEYLVRHPNNAGHNFTGGNEEAAGGASGVRGWLTRYLNFQNERNQPCDVLVETYLREAKPLTGVNSGSEQDVRVVDVARGVASALAGIYKTGMRLVGASDNKAVAAVLERDLTDLNGKISKLVSVLKAVDDAMQGQNGEGGGGILNSHRANQSVEQRAAEVKRVVLASTGEARRTVGSVQEHMKPLLQGVDMRVARTALVDWYGANAELATTFQNLHPQPTSIATAAQMGYTPRDMMNGMTSPAGGNMFFMNSHNRRPSDSAVDQYVVDVETVLALARAAVNAAIHSLRILYDIPGSLNAGLIDADVPALLDRANEATNRMVETLEIAQGEREDTTHRKNFYEDASLFIQAVVKLTNGIKTVATTQPFDAETTASVSNLTRTTKELMIALATHGNQALGASGSSGHRQQVLQRGLSHRRIGSGRGGGHGGHGAQSSFG</sequence>
<dbReference type="PANTHER" id="PTHR48051">
    <property type="match status" value="1"/>
</dbReference>
<protein>
    <submittedName>
        <fullName evidence="5">RAM signaling network component</fullName>
    </submittedName>
</protein>